<dbReference type="SUPFAM" id="SSF53474">
    <property type="entry name" value="alpha/beta-Hydrolases"/>
    <property type="match status" value="1"/>
</dbReference>
<evidence type="ECO:0000313" key="8">
    <source>
        <dbReference type="EMBL" id="MYM90183.1"/>
    </source>
</evidence>
<comment type="caution">
    <text evidence="8">The sequence shown here is derived from an EMBL/GenBank/DDBJ whole genome shotgun (WGS) entry which is preliminary data.</text>
</comment>
<protein>
    <submittedName>
        <fullName evidence="8">Tannase/feruloyl esterase family alpha/beta hydrolase</fullName>
    </submittedName>
</protein>
<dbReference type="EMBL" id="WWCW01000107">
    <property type="protein sequence ID" value="MYM90183.1"/>
    <property type="molecule type" value="Genomic_DNA"/>
</dbReference>
<keyword evidence="5 8" id="KW-0378">Hydrolase</keyword>
<evidence type="ECO:0000256" key="6">
    <source>
        <dbReference type="ARBA" id="ARBA00022837"/>
    </source>
</evidence>
<dbReference type="InterPro" id="IPR029058">
    <property type="entry name" value="AB_hydrolase_fold"/>
</dbReference>
<keyword evidence="2" id="KW-0719">Serine esterase</keyword>
<comment type="similarity">
    <text evidence="1">Belongs to the tannase family.</text>
</comment>
<keyword evidence="7" id="KW-1015">Disulfide bond</keyword>
<accession>A0A845G671</accession>
<organism evidence="8 9">
    <name type="scientific">Duganella vulcania</name>
    <dbReference type="NCBI Taxonomy" id="2692166"/>
    <lineage>
        <taxon>Bacteria</taxon>
        <taxon>Pseudomonadati</taxon>
        <taxon>Pseudomonadota</taxon>
        <taxon>Betaproteobacteria</taxon>
        <taxon>Burkholderiales</taxon>
        <taxon>Oxalobacteraceae</taxon>
        <taxon>Telluria group</taxon>
        <taxon>Duganella</taxon>
    </lineage>
</organism>
<dbReference type="InterPro" id="IPR011118">
    <property type="entry name" value="Tannase/feruloyl_esterase"/>
</dbReference>
<keyword evidence="3" id="KW-0479">Metal-binding</keyword>
<dbReference type="AlphaFoldDB" id="A0A845G671"/>
<dbReference type="GO" id="GO:0052689">
    <property type="term" value="F:carboxylic ester hydrolase activity"/>
    <property type="evidence" value="ECO:0007669"/>
    <property type="project" value="UniProtKB-KW"/>
</dbReference>
<dbReference type="Gene3D" id="3.40.50.1820">
    <property type="entry name" value="alpha/beta hydrolase"/>
    <property type="match status" value="2"/>
</dbReference>
<sequence>MCAALPNSTVPATEIGLPTTGATITSAELVLATANNTNGEYCKVLGSIHPVDKSAPDIKFEADLPTGWNGKSVHFGGGGADGVIPNTTSFTSSGFSLIEAPGVKTPLARGFITYGSDSGHQGNIGDGTFGANDEALLNYAGAHVKKTHDVVAYLAKRHLGSPIKHSYYIGGSGGGRQGLLAAQRYPTDYDGVIATYPASNLTGLAFQFGKIAQAFLAPGGFINVEKSTMLSMAMFKQCDADDGVVDGIISNPQACTFNIASVRCEGGADSGNTCLSDAQLKTYAAITSPLKTNFSFANGIQQVPGFTLFGPDFSPSFPAPLGASQAAAQKKPFVFADSSFFYAFYNDMVQYWIARDANLNTLSFDPADPGPLTARVQTVSALQDATTTDLTAFQSRGGKLILQHGTSDNFIPYQMTIDYYKRLEARYGSGGLKQFVKFFLVPGAAHGFGGQFEAEYDGLTALDNWVVNGTAPGYLIATDVSPKNTGRTRPVCEYPQWPKYISGDVNSASSFTCVN</sequence>
<reference evidence="8 9" key="1">
    <citation type="submission" date="2020-01" db="EMBL/GenBank/DDBJ databases">
        <title>Novel species isolated from a subtropical stream in China.</title>
        <authorList>
            <person name="Lu H."/>
        </authorList>
    </citation>
    <scope>NUCLEOTIDE SEQUENCE [LARGE SCALE GENOMIC DNA]</scope>
    <source>
        <strain evidence="8 9">FT82W</strain>
    </source>
</reference>
<evidence type="ECO:0000256" key="7">
    <source>
        <dbReference type="ARBA" id="ARBA00023157"/>
    </source>
</evidence>
<evidence type="ECO:0000313" key="9">
    <source>
        <dbReference type="Proteomes" id="UP000470302"/>
    </source>
</evidence>
<dbReference type="Proteomes" id="UP000470302">
    <property type="component" value="Unassembled WGS sequence"/>
</dbReference>
<evidence type="ECO:0000256" key="2">
    <source>
        <dbReference type="ARBA" id="ARBA00022487"/>
    </source>
</evidence>
<dbReference type="PANTHER" id="PTHR33938:SF15">
    <property type="entry name" value="FERULOYL ESTERASE B-RELATED"/>
    <property type="match status" value="1"/>
</dbReference>
<evidence type="ECO:0000256" key="4">
    <source>
        <dbReference type="ARBA" id="ARBA00022729"/>
    </source>
</evidence>
<dbReference type="Pfam" id="PF07519">
    <property type="entry name" value="Tannase"/>
    <property type="match status" value="1"/>
</dbReference>
<evidence type="ECO:0000256" key="1">
    <source>
        <dbReference type="ARBA" id="ARBA00006249"/>
    </source>
</evidence>
<keyword evidence="4" id="KW-0732">Signal</keyword>
<dbReference type="GO" id="GO:0046872">
    <property type="term" value="F:metal ion binding"/>
    <property type="evidence" value="ECO:0007669"/>
    <property type="project" value="UniProtKB-KW"/>
</dbReference>
<proteinExistence type="inferred from homology"/>
<evidence type="ECO:0000256" key="3">
    <source>
        <dbReference type="ARBA" id="ARBA00022723"/>
    </source>
</evidence>
<name>A0A845G671_9BURK</name>
<evidence type="ECO:0000256" key="5">
    <source>
        <dbReference type="ARBA" id="ARBA00022801"/>
    </source>
</evidence>
<gene>
    <name evidence="8" type="ORF">GTP91_23805</name>
</gene>
<dbReference type="PANTHER" id="PTHR33938">
    <property type="entry name" value="FERULOYL ESTERASE B-RELATED"/>
    <property type="match status" value="1"/>
</dbReference>
<keyword evidence="6" id="KW-0106">Calcium</keyword>